<name>A0A3B0ZYY2_9ZZZZ</name>
<evidence type="ECO:0000256" key="1">
    <source>
        <dbReference type="SAM" id="Phobius"/>
    </source>
</evidence>
<proteinExistence type="predicted"/>
<keyword evidence="1" id="KW-0812">Transmembrane</keyword>
<keyword evidence="1" id="KW-1133">Transmembrane helix</keyword>
<evidence type="ECO:0008006" key="3">
    <source>
        <dbReference type="Google" id="ProtNLM"/>
    </source>
</evidence>
<keyword evidence="1" id="KW-0472">Membrane</keyword>
<organism evidence="2">
    <name type="scientific">hydrothermal vent metagenome</name>
    <dbReference type="NCBI Taxonomy" id="652676"/>
    <lineage>
        <taxon>unclassified sequences</taxon>
        <taxon>metagenomes</taxon>
        <taxon>ecological metagenomes</taxon>
    </lineage>
</organism>
<dbReference type="AlphaFoldDB" id="A0A3B0ZYY2"/>
<dbReference type="EMBL" id="UOFT01000027">
    <property type="protein sequence ID" value="VAW92652.1"/>
    <property type="molecule type" value="Genomic_DNA"/>
</dbReference>
<reference evidence="2" key="1">
    <citation type="submission" date="2018-06" db="EMBL/GenBank/DDBJ databases">
        <authorList>
            <person name="Zhirakovskaya E."/>
        </authorList>
    </citation>
    <scope>NUCLEOTIDE SEQUENCE</scope>
</reference>
<sequence length="39" mass="4245">MESASIWYVILSGFSLAVILGIVVHKTNFCTMGCNLRLG</sequence>
<protein>
    <recommendedName>
        <fullName evidence="3">Sulphur transport domain-containing protein</fullName>
    </recommendedName>
</protein>
<accession>A0A3B0ZYY2</accession>
<gene>
    <name evidence="2" type="ORF">MNBD_GAMMA23-2468</name>
</gene>
<feature type="transmembrane region" description="Helical" evidence="1">
    <location>
        <begin position="6"/>
        <end position="24"/>
    </location>
</feature>
<evidence type="ECO:0000313" key="2">
    <source>
        <dbReference type="EMBL" id="VAW92652.1"/>
    </source>
</evidence>